<evidence type="ECO:0000313" key="2">
    <source>
        <dbReference type="EMBL" id="KAH0223432.1"/>
    </source>
</evidence>
<proteinExistence type="predicted"/>
<dbReference type="Proteomes" id="UP000767238">
    <property type="component" value="Unassembled WGS sequence"/>
</dbReference>
<feature type="compositionally biased region" description="Basic and acidic residues" evidence="1">
    <location>
        <begin position="289"/>
        <end position="301"/>
    </location>
</feature>
<comment type="caution">
    <text evidence="2">The sequence shown here is derived from an EMBL/GenBank/DDBJ whole genome shotgun (WGS) entry which is preliminary data.</text>
</comment>
<reference evidence="2" key="2">
    <citation type="submission" date="2021-08" db="EMBL/GenBank/DDBJ databases">
        <authorList>
            <person name="Gostincar C."/>
            <person name="Sun X."/>
            <person name="Song Z."/>
            <person name="Gunde-Cimerman N."/>
        </authorList>
    </citation>
    <scope>NUCLEOTIDE SEQUENCE</scope>
    <source>
        <strain evidence="2">EXF-8016</strain>
    </source>
</reference>
<dbReference type="AlphaFoldDB" id="A0A9P8GK15"/>
<name>A0A9P8GK15_AURME</name>
<gene>
    <name evidence="2" type="ORF">KCV03_g4336</name>
</gene>
<accession>A0A9P8GK15</accession>
<dbReference type="EMBL" id="JAHFYH010000025">
    <property type="protein sequence ID" value="KAH0223432.1"/>
    <property type="molecule type" value="Genomic_DNA"/>
</dbReference>
<evidence type="ECO:0000256" key="1">
    <source>
        <dbReference type="SAM" id="MobiDB-lite"/>
    </source>
</evidence>
<dbReference type="OrthoDB" id="3829235at2759"/>
<reference evidence="2" key="1">
    <citation type="journal article" date="2021" name="J Fungi (Basel)">
        <title>Virulence traits and population genomics of the black yeast Aureobasidium melanogenum.</title>
        <authorList>
            <person name="Cernosa A."/>
            <person name="Sun X."/>
            <person name="Gostincar C."/>
            <person name="Fang C."/>
            <person name="Gunde-Cimerman N."/>
            <person name="Song Z."/>
        </authorList>
    </citation>
    <scope>NUCLEOTIDE SEQUENCE</scope>
    <source>
        <strain evidence="2">EXF-8016</strain>
    </source>
</reference>
<organism evidence="2 3">
    <name type="scientific">Aureobasidium melanogenum</name>
    <name type="common">Aureobasidium pullulans var. melanogenum</name>
    <dbReference type="NCBI Taxonomy" id="46634"/>
    <lineage>
        <taxon>Eukaryota</taxon>
        <taxon>Fungi</taxon>
        <taxon>Dikarya</taxon>
        <taxon>Ascomycota</taxon>
        <taxon>Pezizomycotina</taxon>
        <taxon>Dothideomycetes</taxon>
        <taxon>Dothideomycetidae</taxon>
        <taxon>Dothideales</taxon>
        <taxon>Saccotheciaceae</taxon>
        <taxon>Aureobasidium</taxon>
    </lineage>
</organism>
<feature type="region of interest" description="Disordered" evidence="1">
    <location>
        <begin position="260"/>
        <end position="301"/>
    </location>
</feature>
<feature type="compositionally biased region" description="Low complexity" evidence="1">
    <location>
        <begin position="275"/>
        <end position="288"/>
    </location>
</feature>
<evidence type="ECO:0000313" key="3">
    <source>
        <dbReference type="Proteomes" id="UP000767238"/>
    </source>
</evidence>
<protein>
    <submittedName>
        <fullName evidence="2">Uncharacterized protein</fullName>
    </submittedName>
</protein>
<sequence>MATSLKFGEYGPIDDPGRKWRDTHPGLGAINGGRFGLTQWIRRGDYEPVITREGLPRYWWRQLAVDLDKVVWMEYEKVIHVTTRKAWEQTMKFRRDFLAEKDQEDHHQALGYDILLGPFERPQRRYYYTTPSRIIQAPVVDADACKKYSTKIPKPVSGTMRQYEHWRVRSDRNLWDQLRAERSVTREGQYPDETLPLKVTALEFRSMRWTDPLFEEFGRPCPAQWFIDEMVAGRPRTIFRPLLKNIPGALPPLRRCRKRKMRSPSPFLMSSPELDSQSDSGRSSSPPRETFDVTRDDFWLD</sequence>
<feature type="non-terminal residue" evidence="2">
    <location>
        <position position="301"/>
    </location>
</feature>